<evidence type="ECO:0000313" key="3">
    <source>
        <dbReference type="Proteomes" id="UP000278807"/>
    </source>
</evidence>
<dbReference type="STRING" id="102285.A0A0R3T4F0"/>
<dbReference type="AlphaFoldDB" id="A0A0R3T4F0"/>
<dbReference type="OrthoDB" id="6264988at2759"/>
<proteinExistence type="predicted"/>
<organism evidence="4">
    <name type="scientific">Rodentolepis nana</name>
    <name type="common">Dwarf tapeworm</name>
    <name type="synonym">Hymenolepis nana</name>
    <dbReference type="NCBI Taxonomy" id="102285"/>
    <lineage>
        <taxon>Eukaryota</taxon>
        <taxon>Metazoa</taxon>
        <taxon>Spiralia</taxon>
        <taxon>Lophotrochozoa</taxon>
        <taxon>Platyhelminthes</taxon>
        <taxon>Cestoda</taxon>
        <taxon>Eucestoda</taxon>
        <taxon>Cyclophyllidea</taxon>
        <taxon>Hymenolepididae</taxon>
        <taxon>Rodentolepis</taxon>
    </lineage>
</organism>
<keyword evidence="3" id="KW-1185">Reference proteome</keyword>
<feature type="compositionally biased region" description="Basic residues" evidence="1">
    <location>
        <begin position="292"/>
        <end position="301"/>
    </location>
</feature>
<feature type="region of interest" description="Disordered" evidence="1">
    <location>
        <begin position="216"/>
        <end position="271"/>
    </location>
</feature>
<feature type="compositionally biased region" description="Polar residues" evidence="1">
    <location>
        <begin position="238"/>
        <end position="248"/>
    </location>
</feature>
<feature type="region of interest" description="Disordered" evidence="1">
    <location>
        <begin position="292"/>
        <end position="313"/>
    </location>
</feature>
<sequence>MVRREWDGSQLTAASPNSAIMTDTLSSTNSTNLYRSPYPNRHPKLGISAVLRSASVSPLSSSQPKPLESPLRLDDPPSVTCRFRPGLRPVRIIDMTNFRLKRKQLGKSAGLDGKDNEMRRSSTLLLQSRRQPLKAFQQNTLPPNISTFNFKQQDPHLTSREPSQIQGQLASIASIQRISTNPKIRRYSSSDMATSKQYKDSSCAEHIFVEVENGLSRKRRSVPVRPSKKMKSRDSLDSVDSNVTSPRGTHSPASTPTSTMTNSATTKQNPKTGVMTRIRSQTQLAYEAVKRVVRRHSKRRSGSYELRRDTEIY</sequence>
<name>A0A0R3T4F0_RODNA</name>
<reference evidence="4" key="1">
    <citation type="submission" date="2017-02" db="UniProtKB">
        <authorList>
            <consortium name="WormBaseParasite"/>
        </authorList>
    </citation>
    <scope>IDENTIFICATION</scope>
</reference>
<feature type="compositionally biased region" description="Low complexity" evidence="1">
    <location>
        <begin position="249"/>
        <end position="266"/>
    </location>
</feature>
<evidence type="ECO:0000256" key="1">
    <source>
        <dbReference type="SAM" id="MobiDB-lite"/>
    </source>
</evidence>
<feature type="compositionally biased region" description="Basic residues" evidence="1">
    <location>
        <begin position="216"/>
        <end position="231"/>
    </location>
</feature>
<dbReference type="Proteomes" id="UP000278807">
    <property type="component" value="Unassembled WGS sequence"/>
</dbReference>
<protein>
    <submittedName>
        <fullName evidence="2 4">Uncharacterized protein</fullName>
    </submittedName>
</protein>
<evidence type="ECO:0000313" key="2">
    <source>
        <dbReference type="EMBL" id="VDN97794.1"/>
    </source>
</evidence>
<dbReference type="EMBL" id="UZAE01000849">
    <property type="protein sequence ID" value="VDN97794.1"/>
    <property type="molecule type" value="Genomic_DNA"/>
</dbReference>
<gene>
    <name evidence="2" type="ORF">HNAJ_LOCUS1935</name>
</gene>
<dbReference type="WBParaSite" id="HNAJ_0000193601-mRNA-1">
    <property type="protein sequence ID" value="HNAJ_0000193601-mRNA-1"/>
    <property type="gene ID" value="HNAJ_0000193601"/>
</dbReference>
<reference evidence="2 3" key="2">
    <citation type="submission" date="2018-11" db="EMBL/GenBank/DDBJ databases">
        <authorList>
            <consortium name="Pathogen Informatics"/>
        </authorList>
    </citation>
    <scope>NUCLEOTIDE SEQUENCE [LARGE SCALE GENOMIC DNA]</scope>
</reference>
<accession>A0A0R3T4F0</accession>
<evidence type="ECO:0000313" key="4">
    <source>
        <dbReference type="WBParaSite" id="HNAJ_0000193601-mRNA-1"/>
    </source>
</evidence>